<organism evidence="1 2">
    <name type="scientific">Heliophilum fasciatum</name>
    <dbReference type="NCBI Taxonomy" id="35700"/>
    <lineage>
        <taxon>Bacteria</taxon>
        <taxon>Bacillati</taxon>
        <taxon>Bacillota</taxon>
        <taxon>Clostridia</taxon>
        <taxon>Eubacteriales</taxon>
        <taxon>Heliobacteriaceae</taxon>
        <taxon>Heliophilum</taxon>
    </lineage>
</organism>
<comment type="caution">
    <text evidence="1">The sequence shown here is derived from an EMBL/GenBank/DDBJ whole genome shotgun (WGS) entry which is preliminary data.</text>
</comment>
<accession>A0A4R2RNX9</accession>
<gene>
    <name evidence="1" type="ORF">EDD73_110108</name>
</gene>
<dbReference type="OrthoDB" id="9854107at2"/>
<evidence type="ECO:0000313" key="2">
    <source>
        <dbReference type="Proteomes" id="UP000294813"/>
    </source>
</evidence>
<keyword evidence="2" id="KW-1185">Reference proteome</keyword>
<name>A0A4R2RNX9_9FIRM</name>
<dbReference type="AlphaFoldDB" id="A0A4R2RNX9"/>
<protein>
    <submittedName>
        <fullName evidence="1">Uncharacterized protein</fullName>
    </submittedName>
</protein>
<dbReference type="Proteomes" id="UP000294813">
    <property type="component" value="Unassembled WGS sequence"/>
</dbReference>
<reference evidence="1 2" key="1">
    <citation type="submission" date="2019-03" db="EMBL/GenBank/DDBJ databases">
        <title>Genomic Encyclopedia of Type Strains, Phase IV (KMG-IV): sequencing the most valuable type-strain genomes for metagenomic binning, comparative biology and taxonomic classification.</title>
        <authorList>
            <person name="Goeker M."/>
        </authorList>
    </citation>
    <scope>NUCLEOTIDE SEQUENCE [LARGE SCALE GENOMIC DNA]</scope>
    <source>
        <strain evidence="1 2">DSM 11170</strain>
    </source>
</reference>
<proteinExistence type="predicted"/>
<evidence type="ECO:0000313" key="1">
    <source>
        <dbReference type="EMBL" id="TCP64409.1"/>
    </source>
</evidence>
<sequence>MNIIPMNRFVAKAAPFRLQGVLSLVLVWEGRRTGTRAILCHYVEANPEESQLDWVGEAPFGQGRILLSGLEDYTVDLTYQEAFALFDPLLSKLRFIEDEEVYEQVTAYWKTLERPAPLDEKARIALMYRLFDRELGPREVVHTYYQAWAVEDWGLAYLVVAQKTRDKYGNYEDFRDQMESKYEGESLLRGVVVDEQPSSNGVNVTADALIGKDQTMIAYQARFHLVREDERWVITSIRRANKRMLSPEESPFFHGPWYWRVFPGKGSERAMEQLQDQEGMHIEEGEKGSAIVYVESVQEPNGTKYGIR</sequence>
<dbReference type="RefSeq" id="WP_131919141.1">
    <property type="nucleotide sequence ID" value="NZ_JAOQNU010000010.1"/>
</dbReference>
<dbReference type="EMBL" id="SLXT01000010">
    <property type="protein sequence ID" value="TCP64409.1"/>
    <property type="molecule type" value="Genomic_DNA"/>
</dbReference>